<accession>A0A1X6NYW1</accession>
<proteinExistence type="predicted"/>
<evidence type="ECO:0000313" key="1">
    <source>
        <dbReference type="EMBL" id="OSX73809.1"/>
    </source>
</evidence>
<gene>
    <name evidence="1" type="ORF">BU14_0326s0003</name>
</gene>
<evidence type="ECO:0000313" key="2">
    <source>
        <dbReference type="Proteomes" id="UP000218209"/>
    </source>
</evidence>
<dbReference type="AlphaFoldDB" id="A0A1X6NYW1"/>
<reference evidence="1 2" key="1">
    <citation type="submission" date="2017-03" db="EMBL/GenBank/DDBJ databases">
        <title>WGS assembly of Porphyra umbilicalis.</title>
        <authorList>
            <person name="Brawley S.H."/>
            <person name="Blouin N.A."/>
            <person name="Ficko-Blean E."/>
            <person name="Wheeler G.L."/>
            <person name="Lohr M."/>
            <person name="Goodson H.V."/>
            <person name="Jenkins J.W."/>
            <person name="Blaby-Haas C.E."/>
            <person name="Helliwell K.E."/>
            <person name="Chan C."/>
            <person name="Marriage T."/>
            <person name="Bhattacharya D."/>
            <person name="Klein A.S."/>
            <person name="Badis Y."/>
            <person name="Brodie J."/>
            <person name="Cao Y."/>
            <person name="Collen J."/>
            <person name="Dittami S.M."/>
            <person name="Gachon C.M."/>
            <person name="Green B.R."/>
            <person name="Karpowicz S."/>
            <person name="Kim J.W."/>
            <person name="Kudahl U."/>
            <person name="Lin S."/>
            <person name="Michel G."/>
            <person name="Mittag M."/>
            <person name="Olson B.J."/>
            <person name="Pangilinan J."/>
            <person name="Peng Y."/>
            <person name="Qiu H."/>
            <person name="Shu S."/>
            <person name="Singer J.T."/>
            <person name="Smith A.G."/>
            <person name="Sprecher B.N."/>
            <person name="Wagner V."/>
            <person name="Wang W."/>
            <person name="Wang Z.-Y."/>
            <person name="Yan J."/>
            <person name="Yarish C."/>
            <person name="Zoeuner-Riek S."/>
            <person name="Zhuang Y."/>
            <person name="Zou Y."/>
            <person name="Lindquist E.A."/>
            <person name="Grimwood J."/>
            <person name="Barry K."/>
            <person name="Rokhsar D.S."/>
            <person name="Schmutz J."/>
            <person name="Stiller J.W."/>
            <person name="Grossman A.R."/>
            <person name="Prochnik S.E."/>
        </authorList>
    </citation>
    <scope>NUCLEOTIDE SEQUENCE [LARGE SCALE GENOMIC DNA]</scope>
    <source>
        <strain evidence="1">4086291</strain>
    </source>
</reference>
<name>A0A1X6NYW1_PORUM</name>
<dbReference type="EMBL" id="KV918978">
    <property type="protein sequence ID" value="OSX73809.1"/>
    <property type="molecule type" value="Genomic_DNA"/>
</dbReference>
<organism evidence="1 2">
    <name type="scientific">Porphyra umbilicalis</name>
    <name type="common">Purple laver</name>
    <name type="synonym">Red alga</name>
    <dbReference type="NCBI Taxonomy" id="2786"/>
    <lineage>
        <taxon>Eukaryota</taxon>
        <taxon>Rhodophyta</taxon>
        <taxon>Bangiophyceae</taxon>
        <taxon>Bangiales</taxon>
        <taxon>Bangiaceae</taxon>
        <taxon>Porphyra</taxon>
    </lineage>
</organism>
<protein>
    <submittedName>
        <fullName evidence="1">Uncharacterized protein</fullName>
    </submittedName>
</protein>
<sequence>MSCTTTVALPPTHSRWIVNSSYTYNDSTGQSALNKTVRNLVEYASANASVDDLSSYHQSYSSYYTDGSAVSSDSDDEESTVSLASHPLRFLEEVAAEIGDTVAVALACVTTYVRAVAEDDDVFTRRWGGCDTASVYADLGVYSTSGGESW</sequence>
<dbReference type="Proteomes" id="UP000218209">
    <property type="component" value="Unassembled WGS sequence"/>
</dbReference>
<keyword evidence="2" id="KW-1185">Reference proteome</keyword>